<reference evidence="3" key="1">
    <citation type="submission" date="2018-06" db="EMBL/GenBank/DDBJ databases">
        <title>Genome assembly of Danube salmon.</title>
        <authorList>
            <person name="Macqueen D.J."/>
            <person name="Gundappa M.K."/>
        </authorList>
    </citation>
    <scope>NUCLEOTIDE SEQUENCE [LARGE SCALE GENOMIC DNA]</scope>
</reference>
<sequence>MCVLQLYLTSDHKTFQKCAKKSRLQEVIMEHQANFLSWWKVLHNDPQERLEHEGLPVPVRKKHTHTQAALMRDLFLERTPYGKEYEVTAHTFLDSHKAERDINHWLLLTADPVGQSLNKGLILIILLLLLLSQSGAITTTIIIVQWKGLLG</sequence>
<reference evidence="2" key="3">
    <citation type="submission" date="2025-09" db="UniProtKB">
        <authorList>
            <consortium name="Ensembl"/>
        </authorList>
    </citation>
    <scope>IDENTIFICATION</scope>
</reference>
<dbReference type="PANTHER" id="PTHR24274">
    <property type="entry name" value="CILIA- AND FLAGELLA-ASSOCIATED PROTEIN 161"/>
    <property type="match status" value="1"/>
</dbReference>
<dbReference type="Proteomes" id="UP000314982">
    <property type="component" value="Unassembled WGS sequence"/>
</dbReference>
<name>A0A4W5JQG0_9TELE</name>
<protein>
    <submittedName>
        <fullName evidence="2">Uncharacterized protein</fullName>
    </submittedName>
</protein>
<keyword evidence="1" id="KW-0472">Membrane</keyword>
<evidence type="ECO:0000256" key="1">
    <source>
        <dbReference type="SAM" id="Phobius"/>
    </source>
</evidence>
<dbReference type="AlphaFoldDB" id="A0A4W5JQG0"/>
<organism evidence="2 3">
    <name type="scientific">Hucho hucho</name>
    <name type="common">huchen</name>
    <dbReference type="NCBI Taxonomy" id="62062"/>
    <lineage>
        <taxon>Eukaryota</taxon>
        <taxon>Metazoa</taxon>
        <taxon>Chordata</taxon>
        <taxon>Craniata</taxon>
        <taxon>Vertebrata</taxon>
        <taxon>Euteleostomi</taxon>
        <taxon>Actinopterygii</taxon>
        <taxon>Neopterygii</taxon>
        <taxon>Teleostei</taxon>
        <taxon>Protacanthopterygii</taxon>
        <taxon>Salmoniformes</taxon>
        <taxon>Salmonidae</taxon>
        <taxon>Salmoninae</taxon>
        <taxon>Hucho</taxon>
    </lineage>
</organism>
<dbReference type="STRING" id="62062.ENSHHUP00000007273"/>
<reference evidence="2" key="2">
    <citation type="submission" date="2025-08" db="UniProtKB">
        <authorList>
            <consortium name="Ensembl"/>
        </authorList>
    </citation>
    <scope>IDENTIFICATION</scope>
</reference>
<keyword evidence="1" id="KW-1133">Transmembrane helix</keyword>
<feature type="transmembrane region" description="Helical" evidence="1">
    <location>
        <begin position="121"/>
        <end position="146"/>
    </location>
</feature>
<accession>A0A4W5JQG0</accession>
<dbReference type="Ensembl" id="ENSHHUT00000007493.1">
    <property type="protein sequence ID" value="ENSHHUP00000007273.1"/>
    <property type="gene ID" value="ENSHHUG00000004481.1"/>
</dbReference>
<dbReference type="InterPro" id="IPR055325">
    <property type="entry name" value="CF161"/>
</dbReference>
<evidence type="ECO:0000313" key="2">
    <source>
        <dbReference type="Ensembl" id="ENSHHUP00000007273.1"/>
    </source>
</evidence>
<dbReference type="GO" id="GO:0031514">
    <property type="term" value="C:motile cilium"/>
    <property type="evidence" value="ECO:0007669"/>
    <property type="project" value="TreeGrafter"/>
</dbReference>
<dbReference type="PANTHER" id="PTHR24274:SF1">
    <property type="entry name" value="CILIA- AND FLAGELLA-ASSOCIATED PROTEIN 161"/>
    <property type="match status" value="1"/>
</dbReference>
<dbReference type="GO" id="GO:0060271">
    <property type="term" value="P:cilium assembly"/>
    <property type="evidence" value="ECO:0007669"/>
    <property type="project" value="TreeGrafter"/>
</dbReference>
<keyword evidence="1" id="KW-0812">Transmembrane</keyword>
<proteinExistence type="predicted"/>
<evidence type="ECO:0000313" key="3">
    <source>
        <dbReference type="Proteomes" id="UP000314982"/>
    </source>
</evidence>
<keyword evidence="3" id="KW-1185">Reference proteome</keyword>
<dbReference type="Pfam" id="PF24569">
    <property type="entry name" value="CFAP161"/>
    <property type="match status" value="1"/>
</dbReference>
<dbReference type="GeneTree" id="ENSGT00390000018488"/>